<dbReference type="Proteomes" id="UP000604341">
    <property type="component" value="Unassembled WGS sequence"/>
</dbReference>
<evidence type="ECO:0000313" key="1">
    <source>
        <dbReference type="EMBL" id="GGL15586.1"/>
    </source>
</evidence>
<dbReference type="RefSeq" id="WP_189070568.1">
    <property type="nucleotide sequence ID" value="NZ_BMPE01000021.1"/>
</dbReference>
<protein>
    <recommendedName>
        <fullName evidence="3">HTH cro/C1-type domain-containing protein</fullName>
    </recommendedName>
</protein>
<evidence type="ECO:0008006" key="3">
    <source>
        <dbReference type="Google" id="ProtNLM"/>
    </source>
</evidence>
<sequence>MMNHTPITEPTAVTAALTSLAQRLQALKSNDLARVAELAGTGRSQVWNLRAGRNSGSVDVALRVEAATTQVELDLLNP</sequence>
<proteinExistence type="predicted"/>
<name>A0ABQ2FQ11_9DEIO</name>
<gene>
    <name evidence="1" type="ORF">GCM10010844_38110</name>
</gene>
<organism evidence="1 2">
    <name type="scientific">Deinococcus radiotolerans</name>
    <dbReference type="NCBI Taxonomy" id="1309407"/>
    <lineage>
        <taxon>Bacteria</taxon>
        <taxon>Thermotogati</taxon>
        <taxon>Deinococcota</taxon>
        <taxon>Deinococci</taxon>
        <taxon>Deinococcales</taxon>
        <taxon>Deinococcaceae</taxon>
        <taxon>Deinococcus</taxon>
    </lineage>
</organism>
<keyword evidence="2" id="KW-1185">Reference proteome</keyword>
<accession>A0ABQ2FQ11</accession>
<reference evidence="2" key="1">
    <citation type="journal article" date="2019" name="Int. J. Syst. Evol. Microbiol.">
        <title>The Global Catalogue of Microorganisms (GCM) 10K type strain sequencing project: providing services to taxonomists for standard genome sequencing and annotation.</title>
        <authorList>
            <consortium name="The Broad Institute Genomics Platform"/>
            <consortium name="The Broad Institute Genome Sequencing Center for Infectious Disease"/>
            <person name="Wu L."/>
            <person name="Ma J."/>
        </authorList>
    </citation>
    <scope>NUCLEOTIDE SEQUENCE [LARGE SCALE GENOMIC DNA]</scope>
    <source>
        <strain evidence="2">JCM 19173</strain>
    </source>
</reference>
<evidence type="ECO:0000313" key="2">
    <source>
        <dbReference type="Proteomes" id="UP000604341"/>
    </source>
</evidence>
<dbReference type="EMBL" id="BMPE01000021">
    <property type="protein sequence ID" value="GGL15586.1"/>
    <property type="molecule type" value="Genomic_DNA"/>
</dbReference>
<comment type="caution">
    <text evidence="1">The sequence shown here is derived from an EMBL/GenBank/DDBJ whole genome shotgun (WGS) entry which is preliminary data.</text>
</comment>